<dbReference type="Proteomes" id="UP000674425">
    <property type="component" value="Unassembled WGS sequence"/>
</dbReference>
<proteinExistence type="predicted"/>
<reference evidence="1 2" key="1">
    <citation type="submission" date="2021-02" db="EMBL/GenBank/DDBJ databases">
        <authorList>
            <person name="Vanwijnsberghe S."/>
        </authorList>
    </citation>
    <scope>NUCLEOTIDE SEQUENCE [LARGE SCALE GENOMIC DNA]</scope>
    <source>
        <strain evidence="1 2">R-69658</strain>
    </source>
</reference>
<keyword evidence="2" id="KW-1185">Reference proteome</keyword>
<name>A0ABM8T7H2_9BURK</name>
<organism evidence="1 2">
    <name type="scientific">Paraburkholderia aspalathi</name>
    <dbReference type="NCBI Taxonomy" id="1324617"/>
    <lineage>
        <taxon>Bacteria</taxon>
        <taxon>Pseudomonadati</taxon>
        <taxon>Pseudomonadota</taxon>
        <taxon>Betaproteobacteria</taxon>
        <taxon>Burkholderiales</taxon>
        <taxon>Burkholderiaceae</taxon>
        <taxon>Paraburkholderia</taxon>
    </lineage>
</organism>
<accession>A0ABM8T7H2</accession>
<dbReference type="EMBL" id="CAJNAU010000192">
    <property type="protein sequence ID" value="CAE6865038.1"/>
    <property type="molecule type" value="Genomic_DNA"/>
</dbReference>
<gene>
    <name evidence="1" type="ORF">R69658_07809</name>
</gene>
<sequence length="235" mass="26423">MLRRAYRCECSMLASRAIYLRRSLKDAPQRCPDAAQGKRSVVVACGSFANSQHALLWKCFSNRSWWLFSGYSSFSCLYGPGAFCKLLVRDVETVCMHVSGLQLDDSRSTPAALMRSAHPVLSKIAACLKEQPARKTGFTMLVQPISSSLFRSFANQRWWYSPLKTVCLRGGAWRNITGLAAEQRLDDSRVLVGQCDRSAIVRLARDSLKIRHISVNWLRVSSLIGRLMVVRACEQ</sequence>
<comment type="caution">
    <text evidence="1">The sequence shown here is derived from an EMBL/GenBank/DDBJ whole genome shotgun (WGS) entry which is preliminary data.</text>
</comment>
<protein>
    <submittedName>
        <fullName evidence="1">Uncharacterized protein</fullName>
    </submittedName>
</protein>
<evidence type="ECO:0000313" key="1">
    <source>
        <dbReference type="EMBL" id="CAE6865038.1"/>
    </source>
</evidence>
<evidence type="ECO:0000313" key="2">
    <source>
        <dbReference type="Proteomes" id="UP000674425"/>
    </source>
</evidence>